<protein>
    <submittedName>
        <fullName evidence="1">Uncharacterized protein</fullName>
    </submittedName>
</protein>
<gene>
    <name evidence="1" type="ORF">E4V82_03535</name>
</gene>
<name>A0A5N7IJN6_9CLOT</name>
<proteinExistence type="predicted"/>
<sequence>MNTNQIKFEIYKNNLLSELGVELYKLNNKDIECLDDAILFSNEKDRLKTLLKEGYGVKSFS</sequence>
<evidence type="ECO:0000313" key="2">
    <source>
        <dbReference type="Proteomes" id="UP000342249"/>
    </source>
</evidence>
<comment type="caution">
    <text evidence="1">The sequence shown here is derived from an EMBL/GenBank/DDBJ whole genome shotgun (WGS) entry which is preliminary data.</text>
</comment>
<dbReference type="AlphaFoldDB" id="A0A5N7IJN6"/>
<reference evidence="1 2" key="1">
    <citation type="journal article" date="2019" name="Lett. Appl. Microbiol.">
        <title>A case of 'blown pack' spoilage of vacuum-packaged pork likely associated with Clostridium estertheticum in Canada.</title>
        <authorList>
            <person name="Zhang P."/>
            <person name="Ward P."/>
            <person name="McMullen L.M."/>
            <person name="Yang X."/>
        </authorList>
    </citation>
    <scope>NUCLEOTIDE SEQUENCE [LARGE SCALE GENOMIC DNA]</scope>
    <source>
        <strain evidence="1 2">MA19</strain>
    </source>
</reference>
<accession>A0A5N7IJN6</accession>
<dbReference type="Proteomes" id="UP000342249">
    <property type="component" value="Unassembled WGS sequence"/>
</dbReference>
<dbReference type="RefSeq" id="WP_152750457.1">
    <property type="nucleotide sequence ID" value="NZ_SPSE01000014.1"/>
</dbReference>
<dbReference type="EMBL" id="SPSF01000013">
    <property type="protein sequence ID" value="MPQ61188.1"/>
    <property type="molecule type" value="Genomic_DNA"/>
</dbReference>
<evidence type="ECO:0000313" key="1">
    <source>
        <dbReference type="EMBL" id="MPQ61188.1"/>
    </source>
</evidence>
<organism evidence="1 2">
    <name type="scientific">Clostridium estertheticum</name>
    <dbReference type="NCBI Taxonomy" id="238834"/>
    <lineage>
        <taxon>Bacteria</taxon>
        <taxon>Bacillati</taxon>
        <taxon>Bacillota</taxon>
        <taxon>Clostridia</taxon>
        <taxon>Eubacteriales</taxon>
        <taxon>Clostridiaceae</taxon>
        <taxon>Clostridium</taxon>
    </lineage>
</organism>